<evidence type="ECO:0000259" key="3">
    <source>
        <dbReference type="PROSITE" id="PS51832"/>
    </source>
</evidence>
<dbReference type="SMART" id="SM00471">
    <property type="entry name" value="HDc"/>
    <property type="match status" value="1"/>
</dbReference>
<keyword evidence="1" id="KW-0597">Phosphoprotein</keyword>
<dbReference type="EMBL" id="MCGG01000067">
    <property type="protein sequence ID" value="OEJ64623.1"/>
    <property type="molecule type" value="Genomic_DNA"/>
</dbReference>
<dbReference type="PANTHER" id="PTHR43155:SF2">
    <property type="entry name" value="CYCLIC DI-GMP PHOSPHODIESTERASE PA4108"/>
    <property type="match status" value="1"/>
</dbReference>
<dbReference type="GO" id="GO:0000160">
    <property type="term" value="P:phosphorelay signal transduction system"/>
    <property type="evidence" value="ECO:0007669"/>
    <property type="project" value="InterPro"/>
</dbReference>
<feature type="modified residue" description="4-aspartylphosphate" evidence="1">
    <location>
        <position position="62"/>
    </location>
</feature>
<dbReference type="RefSeq" id="WP_069959125.1">
    <property type="nucleotide sequence ID" value="NZ_MCGG01000067.1"/>
</dbReference>
<evidence type="ECO:0000313" key="5">
    <source>
        <dbReference type="Proteomes" id="UP000095347"/>
    </source>
</evidence>
<dbReference type="Proteomes" id="UP000095347">
    <property type="component" value="Unassembled WGS sequence"/>
</dbReference>
<dbReference type="PROSITE" id="PS50110">
    <property type="entry name" value="RESPONSE_REGULATORY"/>
    <property type="match status" value="1"/>
</dbReference>
<dbReference type="PROSITE" id="PS51832">
    <property type="entry name" value="HD_GYP"/>
    <property type="match status" value="1"/>
</dbReference>
<dbReference type="PANTHER" id="PTHR43155">
    <property type="entry name" value="CYCLIC DI-GMP PHOSPHODIESTERASE PA4108-RELATED"/>
    <property type="match status" value="1"/>
</dbReference>
<organism evidence="4 5">
    <name type="scientific">Magnetovibrio blakemorei</name>
    <dbReference type="NCBI Taxonomy" id="28181"/>
    <lineage>
        <taxon>Bacteria</taxon>
        <taxon>Pseudomonadati</taxon>
        <taxon>Pseudomonadota</taxon>
        <taxon>Alphaproteobacteria</taxon>
        <taxon>Rhodospirillales</taxon>
        <taxon>Magnetovibrionaceae</taxon>
        <taxon>Magnetovibrio</taxon>
    </lineage>
</organism>
<dbReference type="SUPFAM" id="SSF52172">
    <property type="entry name" value="CheY-like"/>
    <property type="match status" value="1"/>
</dbReference>
<reference evidence="5" key="1">
    <citation type="submission" date="2016-07" db="EMBL/GenBank/DDBJ databases">
        <authorList>
            <person name="Florea S."/>
            <person name="Webb J.S."/>
            <person name="Jaromczyk J."/>
            <person name="Schardl C.L."/>
        </authorList>
    </citation>
    <scope>NUCLEOTIDE SEQUENCE [LARGE SCALE GENOMIC DNA]</scope>
    <source>
        <strain evidence="5">MV-1</strain>
    </source>
</reference>
<dbReference type="InterPro" id="IPR037522">
    <property type="entry name" value="HD_GYP_dom"/>
</dbReference>
<dbReference type="CDD" id="cd00077">
    <property type="entry name" value="HDc"/>
    <property type="match status" value="1"/>
</dbReference>
<gene>
    <name evidence="4" type="ORF">BEN30_00575</name>
</gene>
<sequence>MSGHPSLEVGARQSIYVIDGEAERVNKIRKALGALYVLSPFTNGRAALDAMRKNNPDVVLVDEHTLRTQGGGVHRTKCTDNSLKHIPFIIMSDTQSGPFIAGDGSGAADHFLKRPIRIEQLVNRIDACVGQRVEQSWKALPKPIGTALHDTLIQFDDIAKAVANNTPLDRKAVSASCNPLVACVQDDQHKLILKGLRDHSNYTYVHSMRVAVFMAVFAKAYNVSTDEMNQLAIGGFLHDVGKMALSQQLVNKTGDLDKNEFSALREHAQFSQDIVQSIDGIHDAVRVIVEQHHERLDGSGYPNQLQGAQINELGRMSAIADTFATLTDIRPLKRAFAPNVAFAIMEQQPFALDQRLVKLFRAAIED</sequence>
<dbReference type="Pfam" id="PF13487">
    <property type="entry name" value="HD_5"/>
    <property type="match status" value="1"/>
</dbReference>
<dbReference type="GO" id="GO:0008081">
    <property type="term" value="F:phosphoric diester hydrolase activity"/>
    <property type="evidence" value="ECO:0007669"/>
    <property type="project" value="UniProtKB-ARBA"/>
</dbReference>
<feature type="domain" description="Response regulatory" evidence="2">
    <location>
        <begin position="14"/>
        <end position="129"/>
    </location>
</feature>
<dbReference type="OrthoDB" id="9176789at2"/>
<comment type="caution">
    <text evidence="4">The sequence shown here is derived from an EMBL/GenBank/DDBJ whole genome shotgun (WGS) entry which is preliminary data.</text>
</comment>
<dbReference type="InterPro" id="IPR011006">
    <property type="entry name" value="CheY-like_superfamily"/>
</dbReference>
<name>A0A1E5Q4W6_9PROT</name>
<dbReference type="SUPFAM" id="SSF109604">
    <property type="entry name" value="HD-domain/PDEase-like"/>
    <property type="match status" value="1"/>
</dbReference>
<feature type="domain" description="HD-GYP" evidence="3">
    <location>
        <begin position="181"/>
        <end position="366"/>
    </location>
</feature>
<protein>
    <recommendedName>
        <fullName evidence="6">Response regulator</fullName>
    </recommendedName>
</protein>
<proteinExistence type="predicted"/>
<dbReference type="Gene3D" id="1.10.3210.10">
    <property type="entry name" value="Hypothetical protein af1432"/>
    <property type="match status" value="1"/>
</dbReference>
<evidence type="ECO:0008006" key="6">
    <source>
        <dbReference type="Google" id="ProtNLM"/>
    </source>
</evidence>
<evidence type="ECO:0000256" key="1">
    <source>
        <dbReference type="PROSITE-ProRule" id="PRU00169"/>
    </source>
</evidence>
<dbReference type="STRING" id="28181.BEN30_00575"/>
<dbReference type="Gene3D" id="3.40.50.2300">
    <property type="match status" value="1"/>
</dbReference>
<dbReference type="InterPro" id="IPR003607">
    <property type="entry name" value="HD/PDEase_dom"/>
</dbReference>
<evidence type="ECO:0000313" key="4">
    <source>
        <dbReference type="EMBL" id="OEJ64623.1"/>
    </source>
</evidence>
<dbReference type="InterPro" id="IPR001789">
    <property type="entry name" value="Sig_transdc_resp-reg_receiver"/>
</dbReference>
<accession>A0A1E5Q4W6</accession>
<keyword evidence="5" id="KW-1185">Reference proteome</keyword>
<evidence type="ECO:0000259" key="2">
    <source>
        <dbReference type="PROSITE" id="PS50110"/>
    </source>
</evidence>
<dbReference type="AlphaFoldDB" id="A0A1E5Q4W6"/>